<name>A0AA41R4H0_9BACT</name>
<dbReference type="CDD" id="cd01949">
    <property type="entry name" value="GGDEF"/>
    <property type="match status" value="1"/>
</dbReference>
<comment type="caution">
    <text evidence="6">The sequence shown here is derived from an EMBL/GenBank/DDBJ whole genome shotgun (WGS) entry which is preliminary data.</text>
</comment>
<dbReference type="GO" id="GO:0005886">
    <property type="term" value="C:plasma membrane"/>
    <property type="evidence" value="ECO:0007669"/>
    <property type="project" value="TreeGrafter"/>
</dbReference>
<dbReference type="RefSeq" id="WP_246906689.1">
    <property type="nucleotide sequence ID" value="NZ_JALJRB010000009.1"/>
</dbReference>
<feature type="transmembrane region" description="Helical" evidence="4">
    <location>
        <begin position="349"/>
        <end position="369"/>
    </location>
</feature>
<evidence type="ECO:0000313" key="7">
    <source>
        <dbReference type="Proteomes" id="UP001165427"/>
    </source>
</evidence>
<accession>A0AA41R4H0</accession>
<dbReference type="Gene3D" id="2.60.40.2380">
    <property type="match status" value="1"/>
</dbReference>
<sequence length="643" mass="72905">MRLLYRTTLGLFFLWLMVGNGLAAGGADPTLPATPSIPLFAHTQHVAIDGRLEYLIEPRPLSAIQAAGPAFADQWVESSAKGLSFGNLHPPVWLRFGLINQTDWERSWWLEIGSPTLDYVSVNVYRHDRGAWHFNPPTGQLLPLETRAVQHRHFIQPLSLAPGEESTVYVRVATNGELMVYMDLWQQNAFLLNEQFQILLLGLFFGALAVMFLYNWSLYFFTRDRSYLFYVFYVFFIILFALAETGLGNQYLWHQVDWLKGIAYPLFASASFLAAALFIRVFLALKSEGGWVYHFNTFFVAYWGYATLAFLFFPHYLLIKSVLPMAAVGSLVAMATGIYLWARGNTSAKYFIIAWTFLNVGTLLHVLMLNRTIPRTPFTQYIQMVGMVMEVVLLSVALAERINRTRKQQRMAQDEVLQLTENISKAREEKLMIQEQLLEVQRQANEALEVRVLDRTNELERALTNLEAANKELSRMSFADPMTKLFNRRYFDQILASEIQRASRTQHPLSIILADIDSFKQVNDQHGHLIGDECLRMVAKTLSRQLGRSSDLIARYSGEAFGILLPATAPQNALVVADRARNAVEQINFIHRGRRIPLSVSLGVAGWIPTPRETPDLMVTAAEHALLEAKQGGHNRVASADAR</sequence>
<keyword evidence="7" id="KW-1185">Reference proteome</keyword>
<dbReference type="InterPro" id="IPR011623">
    <property type="entry name" value="7TMR_DISM_rcpt_extracell_dom1"/>
</dbReference>
<dbReference type="InterPro" id="IPR029787">
    <property type="entry name" value="Nucleotide_cyclase"/>
</dbReference>
<organism evidence="6 7">
    <name type="scientific">Desulfatitalea alkaliphila</name>
    <dbReference type="NCBI Taxonomy" id="2929485"/>
    <lineage>
        <taxon>Bacteria</taxon>
        <taxon>Pseudomonadati</taxon>
        <taxon>Thermodesulfobacteriota</taxon>
        <taxon>Desulfobacteria</taxon>
        <taxon>Desulfobacterales</taxon>
        <taxon>Desulfosarcinaceae</taxon>
        <taxon>Desulfatitalea</taxon>
    </lineage>
</organism>
<feature type="transmembrane region" description="Helical" evidence="4">
    <location>
        <begin position="322"/>
        <end position="342"/>
    </location>
</feature>
<dbReference type="GO" id="GO:0043709">
    <property type="term" value="P:cell adhesion involved in single-species biofilm formation"/>
    <property type="evidence" value="ECO:0007669"/>
    <property type="project" value="TreeGrafter"/>
</dbReference>
<dbReference type="PROSITE" id="PS50887">
    <property type="entry name" value="GGDEF"/>
    <property type="match status" value="1"/>
</dbReference>
<feature type="transmembrane region" description="Helical" evidence="4">
    <location>
        <begin position="295"/>
        <end position="316"/>
    </location>
</feature>
<dbReference type="EMBL" id="JALJRB010000009">
    <property type="protein sequence ID" value="MCJ8500905.1"/>
    <property type="molecule type" value="Genomic_DNA"/>
</dbReference>
<keyword evidence="4" id="KW-0812">Transmembrane</keyword>
<dbReference type="EC" id="2.7.7.65" evidence="1"/>
<evidence type="ECO:0000259" key="5">
    <source>
        <dbReference type="PROSITE" id="PS50887"/>
    </source>
</evidence>
<dbReference type="FunFam" id="3.30.70.270:FF:000001">
    <property type="entry name" value="Diguanylate cyclase domain protein"/>
    <property type="match status" value="1"/>
</dbReference>
<dbReference type="Proteomes" id="UP001165427">
    <property type="component" value="Unassembled WGS sequence"/>
</dbReference>
<dbReference type="PANTHER" id="PTHR45138:SF9">
    <property type="entry name" value="DIGUANYLATE CYCLASE DGCM-RELATED"/>
    <property type="match status" value="1"/>
</dbReference>
<keyword evidence="4" id="KW-0472">Membrane</keyword>
<dbReference type="Gene3D" id="3.30.70.270">
    <property type="match status" value="1"/>
</dbReference>
<feature type="domain" description="GGDEF" evidence="5">
    <location>
        <begin position="507"/>
        <end position="642"/>
    </location>
</feature>
<dbReference type="PANTHER" id="PTHR45138">
    <property type="entry name" value="REGULATORY COMPONENTS OF SENSORY TRANSDUCTION SYSTEM"/>
    <property type="match status" value="1"/>
</dbReference>
<comment type="catalytic activity">
    <reaction evidence="2">
        <text>2 GTP = 3',3'-c-di-GMP + 2 diphosphate</text>
        <dbReference type="Rhea" id="RHEA:24898"/>
        <dbReference type="ChEBI" id="CHEBI:33019"/>
        <dbReference type="ChEBI" id="CHEBI:37565"/>
        <dbReference type="ChEBI" id="CHEBI:58805"/>
        <dbReference type="EC" id="2.7.7.65"/>
    </reaction>
</comment>
<feature type="transmembrane region" description="Helical" evidence="4">
    <location>
        <begin position="381"/>
        <end position="399"/>
    </location>
</feature>
<keyword evidence="4" id="KW-1133">Transmembrane helix</keyword>
<protein>
    <recommendedName>
        <fullName evidence="1">diguanylate cyclase</fullName>
        <ecNumber evidence="1">2.7.7.65</ecNumber>
    </recommendedName>
</protein>
<dbReference type="SUPFAM" id="SSF55073">
    <property type="entry name" value="Nucleotide cyclase"/>
    <property type="match status" value="1"/>
</dbReference>
<dbReference type="Pfam" id="PF00990">
    <property type="entry name" value="GGDEF"/>
    <property type="match status" value="1"/>
</dbReference>
<dbReference type="Pfam" id="PF07695">
    <property type="entry name" value="7TMR-DISM_7TM"/>
    <property type="match status" value="1"/>
</dbReference>
<gene>
    <name evidence="6" type="ORF">MRX98_10010</name>
</gene>
<dbReference type="GO" id="GO:1902201">
    <property type="term" value="P:negative regulation of bacterial-type flagellum-dependent cell motility"/>
    <property type="evidence" value="ECO:0007669"/>
    <property type="project" value="TreeGrafter"/>
</dbReference>
<proteinExistence type="predicted"/>
<reference evidence="6" key="1">
    <citation type="submission" date="2022-04" db="EMBL/GenBank/DDBJ databases">
        <title>Desulfatitalea alkaliphila sp. nov., a novel anaerobic sulfate-reducing bacterium isolated from terrestrial mud volcano, Taman Peninsula, Russia.</title>
        <authorList>
            <person name="Khomyakova M.A."/>
            <person name="Merkel A.Y."/>
            <person name="Slobodkin A.I."/>
        </authorList>
    </citation>
    <scope>NUCLEOTIDE SEQUENCE</scope>
    <source>
        <strain evidence="6">M08but</strain>
    </source>
</reference>
<dbReference type="InterPro" id="IPR000160">
    <property type="entry name" value="GGDEF_dom"/>
</dbReference>
<evidence type="ECO:0000256" key="4">
    <source>
        <dbReference type="SAM" id="Phobius"/>
    </source>
</evidence>
<feature type="transmembrane region" description="Helical" evidence="4">
    <location>
        <begin position="196"/>
        <end position="215"/>
    </location>
</feature>
<dbReference type="NCBIfam" id="TIGR00254">
    <property type="entry name" value="GGDEF"/>
    <property type="match status" value="1"/>
</dbReference>
<feature type="transmembrane region" description="Helical" evidence="4">
    <location>
        <begin position="227"/>
        <end position="243"/>
    </location>
</feature>
<dbReference type="SMART" id="SM00267">
    <property type="entry name" value="GGDEF"/>
    <property type="match status" value="1"/>
</dbReference>
<dbReference type="Pfam" id="PF07696">
    <property type="entry name" value="7TMR-DISMED2"/>
    <property type="match status" value="1"/>
</dbReference>
<evidence type="ECO:0000256" key="1">
    <source>
        <dbReference type="ARBA" id="ARBA00012528"/>
    </source>
</evidence>
<dbReference type="AlphaFoldDB" id="A0AA41R4H0"/>
<dbReference type="GO" id="GO:0052621">
    <property type="term" value="F:diguanylate cyclase activity"/>
    <property type="evidence" value="ECO:0007669"/>
    <property type="project" value="UniProtKB-EC"/>
</dbReference>
<feature type="coiled-coil region" evidence="3">
    <location>
        <begin position="402"/>
        <end position="476"/>
    </location>
</feature>
<evidence type="ECO:0000313" key="6">
    <source>
        <dbReference type="EMBL" id="MCJ8500905.1"/>
    </source>
</evidence>
<dbReference type="InterPro" id="IPR050469">
    <property type="entry name" value="Diguanylate_Cyclase"/>
</dbReference>
<keyword evidence="6" id="KW-0808">Transferase</keyword>
<dbReference type="InterPro" id="IPR011622">
    <property type="entry name" value="7TMR_DISM_rcpt_extracell_dom2"/>
</dbReference>
<keyword evidence="6" id="KW-0548">Nucleotidyltransferase</keyword>
<keyword evidence="3" id="KW-0175">Coiled coil</keyword>
<evidence type="ECO:0000256" key="2">
    <source>
        <dbReference type="ARBA" id="ARBA00034247"/>
    </source>
</evidence>
<dbReference type="InterPro" id="IPR043128">
    <property type="entry name" value="Rev_trsase/Diguanyl_cyclase"/>
</dbReference>
<feature type="transmembrane region" description="Helical" evidence="4">
    <location>
        <begin position="263"/>
        <end position="283"/>
    </location>
</feature>
<evidence type="ECO:0000256" key="3">
    <source>
        <dbReference type="SAM" id="Coils"/>
    </source>
</evidence>